<sequence>MRWIVGIFVLLMIKPIIYLLKGLWFIAELFFMFLFVKVLLGTMRWILNWGS</sequence>
<accession>A0A447Z3D5</accession>
<dbReference type="AlphaFoldDB" id="A0A447Z3D5"/>
<organism evidence="1 2">
    <name type="scientific">Streptococcus viridans</name>
    <dbReference type="NCBI Taxonomy" id="78535"/>
    <lineage>
        <taxon>Bacteria</taxon>
        <taxon>Bacillati</taxon>
        <taxon>Bacillota</taxon>
        <taxon>Bacilli</taxon>
        <taxon>Lactobacillales</taxon>
        <taxon>Streptococcaceae</taxon>
        <taxon>Streptococcus</taxon>
    </lineage>
</organism>
<name>A0A447Z3D5_9STRE</name>
<evidence type="ECO:0000313" key="1">
    <source>
        <dbReference type="EMBL" id="VED66800.1"/>
    </source>
</evidence>
<evidence type="ECO:0000313" key="2">
    <source>
        <dbReference type="Proteomes" id="UP000270025"/>
    </source>
</evidence>
<dbReference type="GeneID" id="93922777"/>
<dbReference type="RefSeq" id="WP_006596761.1">
    <property type="nucleotide sequence ID" value="NZ_LR134266.1"/>
</dbReference>
<protein>
    <submittedName>
        <fullName evidence="1">Uncharacterized protein</fullName>
    </submittedName>
</protein>
<dbReference type="KEGG" id="svf:NCTC3166_00612"/>
<dbReference type="EMBL" id="LR134266">
    <property type="protein sequence ID" value="VED66800.1"/>
    <property type="molecule type" value="Genomic_DNA"/>
</dbReference>
<proteinExistence type="predicted"/>
<dbReference type="Proteomes" id="UP000270025">
    <property type="component" value="Chromosome"/>
</dbReference>
<gene>
    <name evidence="1" type="ORF">NCTC3166_00612</name>
</gene>
<reference evidence="1 2" key="1">
    <citation type="submission" date="2018-12" db="EMBL/GenBank/DDBJ databases">
        <authorList>
            <consortium name="Pathogen Informatics"/>
        </authorList>
    </citation>
    <scope>NUCLEOTIDE SEQUENCE [LARGE SCALE GENOMIC DNA]</scope>
    <source>
        <strain evidence="1 2">NCTC3166</strain>
    </source>
</reference>
<keyword evidence="2" id="KW-1185">Reference proteome</keyword>